<evidence type="ECO:0000313" key="2">
    <source>
        <dbReference type="Proteomes" id="UP000789706"/>
    </source>
</evidence>
<dbReference type="AlphaFoldDB" id="A0A9N9EBA2"/>
<name>A0A9N9EBA2_9GLOM</name>
<sequence length="117" mass="13630">GESWKNESIKIKDRYKRMAKNVKKEFKKKVTSLCFIHGNLTGTDYNETNPPMDLNSPNTIHHNYPLNIDQNSSGTTYYDPPMIRNFQNIDQNTSDTIHHNHTFITTNICSTQQTYPH</sequence>
<proteinExistence type="predicted"/>
<feature type="non-terminal residue" evidence="1">
    <location>
        <position position="117"/>
    </location>
</feature>
<feature type="non-terminal residue" evidence="1">
    <location>
        <position position="1"/>
    </location>
</feature>
<organism evidence="1 2">
    <name type="scientific">Diversispora eburnea</name>
    <dbReference type="NCBI Taxonomy" id="1213867"/>
    <lineage>
        <taxon>Eukaryota</taxon>
        <taxon>Fungi</taxon>
        <taxon>Fungi incertae sedis</taxon>
        <taxon>Mucoromycota</taxon>
        <taxon>Glomeromycotina</taxon>
        <taxon>Glomeromycetes</taxon>
        <taxon>Diversisporales</taxon>
        <taxon>Diversisporaceae</taxon>
        <taxon>Diversispora</taxon>
    </lineage>
</organism>
<accession>A0A9N9EBA2</accession>
<evidence type="ECO:0000313" key="1">
    <source>
        <dbReference type="EMBL" id="CAG8666987.1"/>
    </source>
</evidence>
<protein>
    <submittedName>
        <fullName evidence="1">4920_t:CDS:1</fullName>
    </submittedName>
</protein>
<keyword evidence="2" id="KW-1185">Reference proteome</keyword>
<comment type="caution">
    <text evidence="1">The sequence shown here is derived from an EMBL/GenBank/DDBJ whole genome shotgun (WGS) entry which is preliminary data.</text>
</comment>
<reference evidence="1" key="1">
    <citation type="submission" date="2021-06" db="EMBL/GenBank/DDBJ databases">
        <authorList>
            <person name="Kallberg Y."/>
            <person name="Tangrot J."/>
            <person name="Rosling A."/>
        </authorList>
    </citation>
    <scope>NUCLEOTIDE SEQUENCE</scope>
    <source>
        <strain evidence="1">AZ414A</strain>
    </source>
</reference>
<dbReference type="Proteomes" id="UP000789706">
    <property type="component" value="Unassembled WGS sequence"/>
</dbReference>
<gene>
    <name evidence="1" type="ORF">DEBURN_LOCUS11963</name>
</gene>
<dbReference type="EMBL" id="CAJVPK010009474">
    <property type="protein sequence ID" value="CAG8666987.1"/>
    <property type="molecule type" value="Genomic_DNA"/>
</dbReference>